<dbReference type="EMBL" id="CAVN010000086">
    <property type="protein sequence ID" value="CDF57348.1"/>
    <property type="molecule type" value="Genomic_DNA"/>
</dbReference>
<dbReference type="Gene3D" id="3.40.1350.10">
    <property type="match status" value="1"/>
</dbReference>
<dbReference type="Proteomes" id="UP000014923">
    <property type="component" value="Unassembled WGS sequence"/>
</dbReference>
<reference evidence="1" key="1">
    <citation type="submission" date="2013-03" db="EMBL/GenBank/DDBJ databases">
        <title>Draft genome sequence of the hydrogen-ethanol-producing anaerobic alkalithermophilic Caloramator celere.</title>
        <authorList>
            <person name="Ciranna A."/>
            <person name="Larjo A."/>
            <person name="Kivisto A."/>
            <person name="Santala V."/>
            <person name="Roos C."/>
            <person name="Karp M."/>
        </authorList>
    </citation>
    <scope>NUCLEOTIDE SEQUENCE [LARGE SCALE GENOMIC DNA]</scope>
    <source>
        <strain evidence="1">DSM 8682</strain>
    </source>
</reference>
<dbReference type="eggNOG" id="COG1373">
    <property type="taxonomic scope" value="Bacteria"/>
</dbReference>
<dbReference type="HOGENOM" id="CLU_908917_0_0_9"/>
<dbReference type="GO" id="GO:0003676">
    <property type="term" value="F:nucleic acid binding"/>
    <property type="evidence" value="ECO:0007669"/>
    <property type="project" value="InterPro"/>
</dbReference>
<dbReference type="InterPro" id="IPR011335">
    <property type="entry name" value="Restrct_endonuc-II-like"/>
</dbReference>
<dbReference type="OrthoDB" id="574082at2"/>
<accession>R7RPV4</accession>
<dbReference type="InterPro" id="IPR011856">
    <property type="entry name" value="tRNA_endonuc-like_dom_sf"/>
</dbReference>
<sequence length="306" mass="35530">MDETLLRQLSEEIRLLREEIRLLNLKIEGNLQGKKNLIKLERINHTTSSENQNSETPPTNENAAIEYLQSRKMMIKNYKTEVDDDIFMKLSNYLGNRYEYLRELYSVIKPSLSNGNSFFYNMQNKPQEVITYCTQFCSLLYKNAFLSNYSYKKASRVITGAPQRIGRVINFFTGGWLENYILNIIISELQSKGIDDFSFVQNCQLELPNGDNFEVDLLFIVKNVPIWIECKTGDYQRYISKYSDFRKRMGTSKENSLLIISDLQPGLSKNLSSTFDLTALSLFEAKMYISELISGFQDRLEKEEGA</sequence>
<dbReference type="SUPFAM" id="SSF52980">
    <property type="entry name" value="Restriction endonuclease-like"/>
    <property type="match status" value="1"/>
</dbReference>
<comment type="caution">
    <text evidence="1">The sequence shown here is derived from an EMBL/GenBank/DDBJ whole genome shotgun (WGS) entry which is preliminary data.</text>
</comment>
<gene>
    <name evidence="1" type="ORF">TCEL_01262</name>
</gene>
<dbReference type="RefSeq" id="WP_018660405.1">
    <property type="nucleotide sequence ID" value="NZ_HF952018.1"/>
</dbReference>
<evidence type="ECO:0000313" key="1">
    <source>
        <dbReference type="EMBL" id="CDF57348.1"/>
    </source>
</evidence>
<keyword evidence="2" id="KW-1185">Reference proteome</keyword>
<name>R7RPV4_9CLOT</name>
<organism evidence="1 2">
    <name type="scientific">Thermobrachium celere DSM 8682</name>
    <dbReference type="NCBI Taxonomy" id="941824"/>
    <lineage>
        <taxon>Bacteria</taxon>
        <taxon>Bacillati</taxon>
        <taxon>Bacillota</taxon>
        <taxon>Clostridia</taxon>
        <taxon>Eubacteriales</taxon>
        <taxon>Clostridiaceae</taxon>
        <taxon>Thermobrachium</taxon>
    </lineage>
</organism>
<dbReference type="AlphaFoldDB" id="R7RPV4"/>
<proteinExistence type="predicted"/>
<protein>
    <submittedName>
        <fullName evidence="1">Uncharacterized protein</fullName>
    </submittedName>
</protein>
<evidence type="ECO:0000313" key="2">
    <source>
        <dbReference type="Proteomes" id="UP000014923"/>
    </source>
</evidence>